<keyword evidence="7 9" id="KW-0057">Aromatic amino acid biosynthesis</keyword>
<dbReference type="NCBIfam" id="NF002295">
    <property type="entry name" value="PRK01222.1-1"/>
    <property type="match status" value="1"/>
</dbReference>
<dbReference type="InterPro" id="IPR011060">
    <property type="entry name" value="RibuloseP-bd_barrel"/>
</dbReference>
<keyword evidence="6 9" id="KW-0822">Tryptophan biosynthesis</keyword>
<proteinExistence type="inferred from homology"/>
<dbReference type="InterPro" id="IPR001240">
    <property type="entry name" value="PRAI_dom"/>
</dbReference>
<keyword evidence="8 9" id="KW-0413">Isomerase</keyword>
<evidence type="ECO:0000256" key="7">
    <source>
        <dbReference type="ARBA" id="ARBA00023141"/>
    </source>
</evidence>
<dbReference type="SUPFAM" id="SSF51366">
    <property type="entry name" value="Ribulose-phoshate binding barrel"/>
    <property type="match status" value="1"/>
</dbReference>
<evidence type="ECO:0000256" key="9">
    <source>
        <dbReference type="HAMAP-Rule" id="MF_00135"/>
    </source>
</evidence>
<evidence type="ECO:0000256" key="6">
    <source>
        <dbReference type="ARBA" id="ARBA00022822"/>
    </source>
</evidence>
<dbReference type="RefSeq" id="WP_382420923.1">
    <property type="nucleotide sequence ID" value="NZ_JBHSCW010000001.1"/>
</dbReference>
<dbReference type="Gene3D" id="3.20.20.70">
    <property type="entry name" value="Aldolase class I"/>
    <property type="match status" value="1"/>
</dbReference>
<dbReference type="PANTHER" id="PTHR42894">
    <property type="entry name" value="N-(5'-PHOSPHORIBOSYL)ANTHRANILATE ISOMERASE"/>
    <property type="match status" value="1"/>
</dbReference>
<comment type="similarity">
    <text evidence="9">Belongs to the TrpF family.</text>
</comment>
<evidence type="ECO:0000256" key="4">
    <source>
        <dbReference type="ARBA" id="ARBA00022272"/>
    </source>
</evidence>
<evidence type="ECO:0000313" key="12">
    <source>
        <dbReference type="Proteomes" id="UP001595799"/>
    </source>
</evidence>
<evidence type="ECO:0000313" key="11">
    <source>
        <dbReference type="EMBL" id="MFC4350590.1"/>
    </source>
</evidence>
<evidence type="ECO:0000256" key="3">
    <source>
        <dbReference type="ARBA" id="ARBA00012572"/>
    </source>
</evidence>
<dbReference type="HAMAP" id="MF_00135">
    <property type="entry name" value="PRAI"/>
    <property type="match status" value="1"/>
</dbReference>
<evidence type="ECO:0000259" key="10">
    <source>
        <dbReference type="Pfam" id="PF00697"/>
    </source>
</evidence>
<dbReference type="EC" id="5.3.1.24" evidence="3 9"/>
<evidence type="ECO:0000256" key="5">
    <source>
        <dbReference type="ARBA" id="ARBA00022605"/>
    </source>
</evidence>
<comment type="catalytic activity">
    <reaction evidence="1 9">
        <text>N-(5-phospho-beta-D-ribosyl)anthranilate = 1-(2-carboxyphenylamino)-1-deoxy-D-ribulose 5-phosphate</text>
        <dbReference type="Rhea" id="RHEA:21540"/>
        <dbReference type="ChEBI" id="CHEBI:18277"/>
        <dbReference type="ChEBI" id="CHEBI:58613"/>
        <dbReference type="EC" id="5.3.1.24"/>
    </reaction>
</comment>
<gene>
    <name evidence="9" type="primary">trpF</name>
    <name evidence="11" type="ORF">ACFOW6_03425</name>
</gene>
<organism evidence="11 12">
    <name type="scientific">Fodinicurvata halophila</name>
    <dbReference type="NCBI Taxonomy" id="1419723"/>
    <lineage>
        <taxon>Bacteria</taxon>
        <taxon>Pseudomonadati</taxon>
        <taxon>Pseudomonadota</taxon>
        <taxon>Alphaproteobacteria</taxon>
        <taxon>Rhodospirillales</taxon>
        <taxon>Rhodovibrionaceae</taxon>
        <taxon>Fodinicurvata</taxon>
    </lineage>
</organism>
<dbReference type="EMBL" id="JBHSCW010000001">
    <property type="protein sequence ID" value="MFC4350590.1"/>
    <property type="molecule type" value="Genomic_DNA"/>
</dbReference>
<protein>
    <recommendedName>
        <fullName evidence="4 9">N-(5'-phosphoribosyl)anthranilate isomerase</fullName>
        <shortName evidence="9">PRAI</shortName>
        <ecNumber evidence="3 9">5.3.1.24</ecNumber>
    </recommendedName>
</protein>
<evidence type="ECO:0000256" key="1">
    <source>
        <dbReference type="ARBA" id="ARBA00001164"/>
    </source>
</evidence>
<accession>A0ABV8UIZ6</accession>
<dbReference type="InterPro" id="IPR044643">
    <property type="entry name" value="TrpF_fam"/>
</dbReference>
<comment type="pathway">
    <text evidence="2 9">Amino-acid biosynthesis; L-tryptophan biosynthesis; L-tryptophan from chorismate: step 3/5.</text>
</comment>
<dbReference type="InterPro" id="IPR013785">
    <property type="entry name" value="Aldolase_TIM"/>
</dbReference>
<comment type="caution">
    <text evidence="11">The sequence shown here is derived from an EMBL/GenBank/DDBJ whole genome shotgun (WGS) entry which is preliminary data.</text>
</comment>
<dbReference type="PANTHER" id="PTHR42894:SF1">
    <property type="entry name" value="N-(5'-PHOSPHORIBOSYL)ANTHRANILATE ISOMERASE"/>
    <property type="match status" value="1"/>
</dbReference>
<dbReference type="Pfam" id="PF00697">
    <property type="entry name" value="PRAI"/>
    <property type="match status" value="1"/>
</dbReference>
<sequence>MSRPDVKICGINSAEAAEAAARHGARYAGLVFYPPSPRSVDAAQAAALAARMPDSVLKVGLFVDPDDDLLGEVLAQVPLDMLQLHGSETPQRTAEIRSRHGRAVLKAVKVAQPEDLDQVADYEAAADMLLFDAKAPKTMANALPGGNALAFDWRLLGNRTGKLPWMLSGGLKRENLAEAVTISRARAVDVSSGVEDSPGRKNPELIRAFLEQARTL</sequence>
<evidence type="ECO:0000256" key="8">
    <source>
        <dbReference type="ARBA" id="ARBA00023235"/>
    </source>
</evidence>
<dbReference type="Proteomes" id="UP001595799">
    <property type="component" value="Unassembled WGS sequence"/>
</dbReference>
<feature type="domain" description="N-(5'phosphoribosyl) anthranilate isomerase (PRAI)" evidence="10">
    <location>
        <begin position="6"/>
        <end position="211"/>
    </location>
</feature>
<name>A0ABV8UIZ6_9PROT</name>
<dbReference type="GO" id="GO:0004640">
    <property type="term" value="F:phosphoribosylanthranilate isomerase activity"/>
    <property type="evidence" value="ECO:0007669"/>
    <property type="project" value="UniProtKB-EC"/>
</dbReference>
<reference evidence="12" key="1">
    <citation type="journal article" date="2019" name="Int. J. Syst. Evol. Microbiol.">
        <title>The Global Catalogue of Microorganisms (GCM) 10K type strain sequencing project: providing services to taxonomists for standard genome sequencing and annotation.</title>
        <authorList>
            <consortium name="The Broad Institute Genomics Platform"/>
            <consortium name="The Broad Institute Genome Sequencing Center for Infectious Disease"/>
            <person name="Wu L."/>
            <person name="Ma J."/>
        </authorList>
    </citation>
    <scope>NUCLEOTIDE SEQUENCE [LARGE SCALE GENOMIC DNA]</scope>
    <source>
        <strain evidence="12">CECT 8472</strain>
    </source>
</reference>
<evidence type="ECO:0000256" key="2">
    <source>
        <dbReference type="ARBA" id="ARBA00004664"/>
    </source>
</evidence>
<dbReference type="CDD" id="cd00405">
    <property type="entry name" value="PRAI"/>
    <property type="match status" value="1"/>
</dbReference>
<keyword evidence="12" id="KW-1185">Reference proteome</keyword>
<keyword evidence="5 9" id="KW-0028">Amino-acid biosynthesis</keyword>